<dbReference type="OrthoDB" id="401278at2"/>
<proteinExistence type="inferred from homology"/>
<evidence type="ECO:0000313" key="6">
    <source>
        <dbReference type="EMBL" id="SHJ48880.1"/>
    </source>
</evidence>
<evidence type="ECO:0000259" key="5">
    <source>
        <dbReference type="PROSITE" id="PS50819"/>
    </source>
</evidence>
<dbReference type="EMBL" id="FQYT01000023">
    <property type="protein sequence ID" value="SHJ48880.1"/>
    <property type="molecule type" value="Genomic_DNA"/>
</dbReference>
<accession>A0A1M6JQC0</accession>
<dbReference type="Proteomes" id="UP000184342">
    <property type="component" value="Unassembled WGS sequence"/>
</dbReference>
<protein>
    <recommendedName>
        <fullName evidence="4">Probable cell division protein WhiA</fullName>
    </recommendedName>
</protein>
<reference evidence="6 7" key="1">
    <citation type="submission" date="2016-11" db="EMBL/GenBank/DDBJ databases">
        <authorList>
            <person name="Jaros S."/>
            <person name="Januszkiewicz K."/>
            <person name="Wedrychowicz H."/>
        </authorList>
    </citation>
    <scope>NUCLEOTIDE SEQUENCE [LARGE SCALE GENOMIC DNA]</scope>
    <source>
        <strain evidence="6 7">DSM 15970</strain>
    </source>
</reference>
<dbReference type="NCBIfam" id="TIGR00647">
    <property type="entry name" value="DNA_bind_WhiA"/>
    <property type="match status" value="1"/>
</dbReference>
<comment type="similarity">
    <text evidence="4">Belongs to the WhiA family.</text>
</comment>
<dbReference type="Gene3D" id="3.10.28.10">
    <property type="entry name" value="Homing endonucleases"/>
    <property type="match status" value="1"/>
</dbReference>
<dbReference type="InterPro" id="IPR027434">
    <property type="entry name" value="Homing_endonucl"/>
</dbReference>
<dbReference type="Pfam" id="PF02650">
    <property type="entry name" value="HTH_WhiA"/>
    <property type="match status" value="1"/>
</dbReference>
<dbReference type="GO" id="GO:0051301">
    <property type="term" value="P:cell division"/>
    <property type="evidence" value="ECO:0007669"/>
    <property type="project" value="UniProtKB-UniRule"/>
</dbReference>
<dbReference type="STRING" id="1122934.SAMN02745691_02040"/>
<evidence type="ECO:0000256" key="4">
    <source>
        <dbReference type="HAMAP-Rule" id="MF_01420"/>
    </source>
</evidence>
<dbReference type="RefSeq" id="WP_073994305.1">
    <property type="nucleotide sequence ID" value="NZ_FQYT01000023.1"/>
</dbReference>
<dbReference type="InterPro" id="IPR003802">
    <property type="entry name" value="Sporulation_regulator_WhiA"/>
</dbReference>
<dbReference type="HAMAP" id="MF_01420">
    <property type="entry name" value="HTH_type_WhiA"/>
    <property type="match status" value="1"/>
</dbReference>
<dbReference type="PANTHER" id="PTHR37307">
    <property type="entry name" value="CELL DIVISION PROTEIN WHIA-RELATED"/>
    <property type="match status" value="1"/>
</dbReference>
<gene>
    <name evidence="4" type="primary">whiA</name>
    <name evidence="6" type="ORF">SAMN02745691_02040</name>
</gene>
<sequence>MSFSSDARDEVARDIVKARHCRLAELSAIIGLNGRLSVSSEGRYSLSLHTENIAVARKYFTIIKKTFNIVTVISIKNNAYLKKSRTYTITIGKHEGALAVLQAAKYIDREGNVSKNLLLQDKTIVMNACCKRAFLRGAFLAAGSISDPEKFYHLELVTSDMEKALELQHVITAFGIDAKIVGRKNNFVVYIKDSDSIAEFLNVMEAHVALMNFENIRILKEMRNSVNRQVNCETANINKTVSASLKQIEDITYIKETGNLHTLTANLREIAEIRLEFPELPLKELGTMLNPPIGKSGVNHRLRKISDIADSLREVKEVHNGYKEHDN</sequence>
<evidence type="ECO:0000256" key="1">
    <source>
        <dbReference type="ARBA" id="ARBA00022618"/>
    </source>
</evidence>
<organism evidence="6 7">
    <name type="scientific">Parasporobacterium paucivorans DSM 15970</name>
    <dbReference type="NCBI Taxonomy" id="1122934"/>
    <lineage>
        <taxon>Bacteria</taxon>
        <taxon>Bacillati</taxon>
        <taxon>Bacillota</taxon>
        <taxon>Clostridia</taxon>
        <taxon>Lachnospirales</taxon>
        <taxon>Lachnospiraceae</taxon>
        <taxon>Parasporobacterium</taxon>
    </lineage>
</organism>
<comment type="function">
    <text evidence="4">Involved in cell division and chromosome segregation.</text>
</comment>
<dbReference type="InterPro" id="IPR018478">
    <property type="entry name" value="Sporu_reg_WhiA_N_dom"/>
</dbReference>
<evidence type="ECO:0000256" key="2">
    <source>
        <dbReference type="ARBA" id="ARBA00023125"/>
    </source>
</evidence>
<dbReference type="Pfam" id="PF10298">
    <property type="entry name" value="WhiA_N"/>
    <property type="match status" value="1"/>
</dbReference>
<keyword evidence="1 4" id="KW-0132">Cell division</keyword>
<evidence type="ECO:0000313" key="7">
    <source>
        <dbReference type="Proteomes" id="UP000184342"/>
    </source>
</evidence>
<dbReference type="InterPro" id="IPR039518">
    <property type="entry name" value="WhiA_LAGLIDADG_dom"/>
</dbReference>
<dbReference type="PROSITE" id="PS50819">
    <property type="entry name" value="INTEIN_ENDONUCLEASE"/>
    <property type="match status" value="1"/>
</dbReference>
<evidence type="ECO:0000256" key="3">
    <source>
        <dbReference type="ARBA" id="ARBA00023306"/>
    </source>
</evidence>
<dbReference type="AlphaFoldDB" id="A0A1M6JQC0"/>
<dbReference type="InterPro" id="IPR023054">
    <property type="entry name" value="Sporulation_regulator_WhiA_C"/>
</dbReference>
<dbReference type="GO" id="GO:0043937">
    <property type="term" value="P:regulation of sporulation"/>
    <property type="evidence" value="ECO:0007669"/>
    <property type="project" value="InterPro"/>
</dbReference>
<keyword evidence="2 4" id="KW-0238">DNA-binding</keyword>
<dbReference type="SUPFAM" id="SSF55608">
    <property type="entry name" value="Homing endonucleases"/>
    <property type="match status" value="1"/>
</dbReference>
<dbReference type="InterPro" id="IPR004042">
    <property type="entry name" value="Intein_endonuc_central"/>
</dbReference>
<keyword evidence="7" id="KW-1185">Reference proteome</keyword>
<dbReference type="GO" id="GO:0003677">
    <property type="term" value="F:DNA binding"/>
    <property type="evidence" value="ECO:0007669"/>
    <property type="project" value="UniProtKB-UniRule"/>
</dbReference>
<dbReference type="Pfam" id="PF14527">
    <property type="entry name" value="LAGLIDADG_WhiA"/>
    <property type="match status" value="1"/>
</dbReference>
<name>A0A1M6JQC0_9FIRM</name>
<dbReference type="PANTHER" id="PTHR37307:SF1">
    <property type="entry name" value="CELL DIVISION PROTEIN WHIA-RELATED"/>
    <property type="match status" value="1"/>
</dbReference>
<dbReference type="GO" id="GO:0004519">
    <property type="term" value="F:endonuclease activity"/>
    <property type="evidence" value="ECO:0007669"/>
    <property type="project" value="InterPro"/>
</dbReference>
<feature type="domain" description="DOD-type homing endonuclease" evidence="5">
    <location>
        <begin position="132"/>
        <end position="176"/>
    </location>
</feature>
<keyword evidence="3 4" id="KW-0131">Cell cycle</keyword>